<dbReference type="Proteomes" id="UP000268652">
    <property type="component" value="Unassembled WGS sequence"/>
</dbReference>
<sequence>MVVDRPPLIAVKAAVLDLWGWGSSPLGVEETVPVESYAPMMMSAIVFGLSPQLRGGRATMAVSGARVGGMAAPERLVDRPWDRAPPARQSRHTIADPLAVWLVTWRAEQQKNP</sequence>
<dbReference type="AlphaFoldDB" id="A0A3A9W340"/>
<reference evidence="3 4" key="1">
    <citation type="submission" date="2018-09" db="EMBL/GenBank/DDBJ databases">
        <title>Streptomyces sp. nov. DS1-2, an endophytic actinomycete isolated from roots of Dendrobium scabrilingue.</title>
        <authorList>
            <person name="Kuncharoen N."/>
            <person name="Kudo T."/>
            <person name="Ohkuma M."/>
            <person name="Yuki M."/>
            <person name="Tanasupawat S."/>
        </authorList>
    </citation>
    <scope>NUCLEOTIDE SEQUENCE [LARGE SCALE GENOMIC DNA]</scope>
    <source>
        <strain evidence="1 4">AZ1-7</strain>
        <strain evidence="2 3">DS1-2</strain>
    </source>
</reference>
<accession>A0A3A9W340</accession>
<proteinExistence type="predicted"/>
<evidence type="ECO:0000313" key="1">
    <source>
        <dbReference type="EMBL" id="RKN07260.1"/>
    </source>
</evidence>
<name>A0A3A9W340_9ACTN</name>
<dbReference type="RefSeq" id="WP_120695597.1">
    <property type="nucleotide sequence ID" value="NZ_RBDX01000016.1"/>
</dbReference>
<evidence type="ECO:0000313" key="4">
    <source>
        <dbReference type="Proteomes" id="UP000275024"/>
    </source>
</evidence>
<dbReference type="EMBL" id="RBDX01000016">
    <property type="protein sequence ID" value="RKN07260.1"/>
    <property type="molecule type" value="Genomic_DNA"/>
</dbReference>
<gene>
    <name evidence="2" type="ORF">D7318_05050</name>
    <name evidence="1" type="ORF">D7319_19500</name>
</gene>
<organism evidence="1 4">
    <name type="scientific">Streptomyces radicis</name>
    <dbReference type="NCBI Taxonomy" id="1750517"/>
    <lineage>
        <taxon>Bacteria</taxon>
        <taxon>Bacillati</taxon>
        <taxon>Actinomycetota</taxon>
        <taxon>Actinomycetes</taxon>
        <taxon>Kitasatosporales</taxon>
        <taxon>Streptomycetaceae</taxon>
        <taxon>Streptomyces</taxon>
    </lineage>
</organism>
<comment type="caution">
    <text evidence="1">The sequence shown here is derived from an EMBL/GenBank/DDBJ whole genome shotgun (WGS) entry which is preliminary data.</text>
</comment>
<protein>
    <submittedName>
        <fullName evidence="1">Uncharacterized protein</fullName>
    </submittedName>
</protein>
<evidence type="ECO:0000313" key="2">
    <source>
        <dbReference type="EMBL" id="RKN26723.1"/>
    </source>
</evidence>
<dbReference type="EMBL" id="RBDY01000002">
    <property type="protein sequence ID" value="RKN26723.1"/>
    <property type="molecule type" value="Genomic_DNA"/>
</dbReference>
<dbReference type="Proteomes" id="UP000275024">
    <property type="component" value="Unassembled WGS sequence"/>
</dbReference>
<keyword evidence="3" id="KW-1185">Reference proteome</keyword>
<evidence type="ECO:0000313" key="3">
    <source>
        <dbReference type="Proteomes" id="UP000268652"/>
    </source>
</evidence>